<dbReference type="EMBL" id="MU069514">
    <property type="protein sequence ID" value="KAF5840419.1"/>
    <property type="molecule type" value="Genomic_DNA"/>
</dbReference>
<gene>
    <name evidence="1" type="ORF">DUNSADRAFT_16796</name>
</gene>
<protein>
    <recommendedName>
        <fullName evidence="3">Secreted protein</fullName>
    </recommendedName>
</protein>
<evidence type="ECO:0008006" key="3">
    <source>
        <dbReference type="Google" id="ProtNLM"/>
    </source>
</evidence>
<sequence length="71" mass="7926">MRACMHASPPGLLCFFLIRQGSNNRTAPLACLSCWRKACRAASYWKLRMHAFFLSEAENACILLMTSCASP</sequence>
<dbReference type="Proteomes" id="UP000815325">
    <property type="component" value="Unassembled WGS sequence"/>
</dbReference>
<evidence type="ECO:0000313" key="1">
    <source>
        <dbReference type="EMBL" id="KAF5840419.1"/>
    </source>
</evidence>
<evidence type="ECO:0000313" key="2">
    <source>
        <dbReference type="Proteomes" id="UP000815325"/>
    </source>
</evidence>
<comment type="caution">
    <text evidence="1">The sequence shown here is derived from an EMBL/GenBank/DDBJ whole genome shotgun (WGS) entry which is preliminary data.</text>
</comment>
<name>A0ABQ7H0N9_DUNSA</name>
<reference evidence="1" key="1">
    <citation type="submission" date="2017-08" db="EMBL/GenBank/DDBJ databases">
        <authorList>
            <person name="Polle J.E."/>
            <person name="Barry K."/>
            <person name="Cushman J."/>
            <person name="Schmutz J."/>
            <person name="Tran D."/>
            <person name="Hathwaick L.T."/>
            <person name="Yim W.C."/>
            <person name="Jenkins J."/>
            <person name="Mckie-Krisberg Z.M."/>
            <person name="Prochnik S."/>
            <person name="Lindquist E."/>
            <person name="Dockter R.B."/>
            <person name="Adam C."/>
            <person name="Molina H."/>
            <person name="Bunkerborg J."/>
            <person name="Jin E."/>
            <person name="Buchheim M."/>
            <person name="Magnuson J."/>
        </authorList>
    </citation>
    <scope>NUCLEOTIDE SEQUENCE</scope>
    <source>
        <strain evidence="1">CCAP 19/18</strain>
    </source>
</reference>
<keyword evidence="2" id="KW-1185">Reference proteome</keyword>
<proteinExistence type="predicted"/>
<organism evidence="1 2">
    <name type="scientific">Dunaliella salina</name>
    <name type="common">Green alga</name>
    <name type="synonym">Protococcus salinus</name>
    <dbReference type="NCBI Taxonomy" id="3046"/>
    <lineage>
        <taxon>Eukaryota</taxon>
        <taxon>Viridiplantae</taxon>
        <taxon>Chlorophyta</taxon>
        <taxon>core chlorophytes</taxon>
        <taxon>Chlorophyceae</taxon>
        <taxon>CS clade</taxon>
        <taxon>Chlamydomonadales</taxon>
        <taxon>Dunaliellaceae</taxon>
        <taxon>Dunaliella</taxon>
    </lineage>
</organism>
<accession>A0ABQ7H0N9</accession>